<name>A0ABP1BVJ2_9BRYO</name>
<proteinExistence type="predicted"/>
<protein>
    <submittedName>
        <fullName evidence="2">Uncharacterized protein</fullName>
    </submittedName>
</protein>
<accession>A0ABP1BVJ2</accession>
<dbReference type="Proteomes" id="UP001497522">
    <property type="component" value="Chromosome 7"/>
</dbReference>
<feature type="region of interest" description="Disordered" evidence="1">
    <location>
        <begin position="144"/>
        <end position="172"/>
    </location>
</feature>
<evidence type="ECO:0000313" key="2">
    <source>
        <dbReference type="EMBL" id="CAK9880452.1"/>
    </source>
</evidence>
<keyword evidence="3" id="KW-1185">Reference proteome</keyword>
<gene>
    <name evidence="2" type="ORF">CSSPJE1EN2_LOCUS21851</name>
</gene>
<dbReference type="EMBL" id="OZ023708">
    <property type="protein sequence ID" value="CAK9880452.1"/>
    <property type="molecule type" value="Genomic_DNA"/>
</dbReference>
<evidence type="ECO:0000256" key="1">
    <source>
        <dbReference type="SAM" id="MobiDB-lite"/>
    </source>
</evidence>
<organism evidence="2 3">
    <name type="scientific">Sphagnum jensenii</name>
    <dbReference type="NCBI Taxonomy" id="128206"/>
    <lineage>
        <taxon>Eukaryota</taxon>
        <taxon>Viridiplantae</taxon>
        <taxon>Streptophyta</taxon>
        <taxon>Embryophyta</taxon>
        <taxon>Bryophyta</taxon>
        <taxon>Sphagnophytina</taxon>
        <taxon>Sphagnopsida</taxon>
        <taxon>Sphagnales</taxon>
        <taxon>Sphagnaceae</taxon>
        <taxon>Sphagnum</taxon>
    </lineage>
</organism>
<evidence type="ECO:0000313" key="3">
    <source>
        <dbReference type="Proteomes" id="UP001497522"/>
    </source>
</evidence>
<reference evidence="2" key="1">
    <citation type="submission" date="2024-03" db="EMBL/GenBank/DDBJ databases">
        <authorList>
            <consortium name="ELIXIR-Norway"/>
            <consortium name="Elixir Norway"/>
        </authorList>
    </citation>
    <scope>NUCLEOTIDE SEQUENCE</scope>
</reference>
<sequence length="172" mass="19297">MSVQIAEFNGGCWMQLHWKTLLPSKDIVTIIEECIRASPAASSKPPCTDEVQQSRPLLVKDRQMVSSGFEDIIEQCKKTSLAEVTKKSLMSLKRNQWVESFAEEDATEGDKRCQIIAQLPLLKKLKIKHGDQVLFSSINPPVLQRRQGGRSNLMPEPDVAPCHEATGGRFHQ</sequence>